<dbReference type="EMBL" id="JAUEPU010000024">
    <property type="protein sequence ID" value="KAK0493540.1"/>
    <property type="molecule type" value="Genomic_DNA"/>
</dbReference>
<keyword evidence="7" id="KW-1185">Reference proteome</keyword>
<reference evidence="6" key="1">
    <citation type="submission" date="2023-06" db="EMBL/GenBank/DDBJ databases">
        <authorList>
            <consortium name="Lawrence Berkeley National Laboratory"/>
            <person name="Ahrendt S."/>
            <person name="Sahu N."/>
            <person name="Indic B."/>
            <person name="Wong-Bajracharya J."/>
            <person name="Merenyi Z."/>
            <person name="Ke H.-M."/>
            <person name="Monk M."/>
            <person name="Kocsube S."/>
            <person name="Drula E."/>
            <person name="Lipzen A."/>
            <person name="Balint B."/>
            <person name="Henrissat B."/>
            <person name="Andreopoulos B."/>
            <person name="Martin F.M."/>
            <person name="Harder C.B."/>
            <person name="Rigling D."/>
            <person name="Ford K.L."/>
            <person name="Foster G.D."/>
            <person name="Pangilinan J."/>
            <person name="Papanicolaou A."/>
            <person name="Barry K."/>
            <person name="LaButti K."/>
            <person name="Viragh M."/>
            <person name="Koriabine M."/>
            <person name="Yan M."/>
            <person name="Riley R."/>
            <person name="Champramary S."/>
            <person name="Plett K.L."/>
            <person name="Tsai I.J."/>
            <person name="Slot J."/>
            <person name="Sipos G."/>
            <person name="Plett J."/>
            <person name="Nagy L.G."/>
            <person name="Grigoriev I.V."/>
        </authorList>
    </citation>
    <scope>NUCLEOTIDE SEQUENCE</scope>
    <source>
        <strain evidence="6">HWK02</strain>
    </source>
</reference>
<dbReference type="GO" id="GO:0005829">
    <property type="term" value="C:cytosol"/>
    <property type="evidence" value="ECO:0007669"/>
    <property type="project" value="TreeGrafter"/>
</dbReference>
<keyword evidence="3" id="KW-0347">Helicase</keyword>
<keyword evidence="1" id="KW-0547">Nucleotide-binding</keyword>
<dbReference type="GO" id="GO:0016787">
    <property type="term" value="F:hydrolase activity"/>
    <property type="evidence" value="ECO:0007669"/>
    <property type="project" value="UniProtKB-KW"/>
</dbReference>
<evidence type="ECO:0000256" key="3">
    <source>
        <dbReference type="ARBA" id="ARBA00022806"/>
    </source>
</evidence>
<evidence type="ECO:0000256" key="1">
    <source>
        <dbReference type="ARBA" id="ARBA00022741"/>
    </source>
</evidence>
<evidence type="ECO:0000256" key="4">
    <source>
        <dbReference type="ARBA" id="ARBA00022840"/>
    </source>
</evidence>
<evidence type="ECO:0000313" key="6">
    <source>
        <dbReference type="EMBL" id="KAK0493540.1"/>
    </source>
</evidence>
<dbReference type="InterPro" id="IPR027417">
    <property type="entry name" value="P-loop_NTPase"/>
</dbReference>
<gene>
    <name evidence="6" type="ORF">EDD18DRAFT_1356470</name>
</gene>
<keyword evidence="4" id="KW-0067">ATP-binding</keyword>
<dbReference type="GO" id="GO:0005524">
    <property type="term" value="F:ATP binding"/>
    <property type="evidence" value="ECO:0007669"/>
    <property type="project" value="UniProtKB-KW"/>
</dbReference>
<dbReference type="Gene3D" id="3.40.50.300">
    <property type="entry name" value="P-loop containing nucleotide triphosphate hydrolases"/>
    <property type="match status" value="1"/>
</dbReference>
<dbReference type="InterPro" id="IPR050079">
    <property type="entry name" value="DEAD_box_RNA_helicase"/>
</dbReference>
<dbReference type="PANTHER" id="PTHR47959:SF24">
    <property type="entry name" value="ATP-DEPENDENT RNA HELICASE"/>
    <property type="match status" value="1"/>
</dbReference>
<evidence type="ECO:0000313" key="7">
    <source>
        <dbReference type="Proteomes" id="UP001175228"/>
    </source>
</evidence>
<name>A0AA39PZU1_9AGAR</name>
<dbReference type="PANTHER" id="PTHR47959">
    <property type="entry name" value="ATP-DEPENDENT RNA HELICASE RHLE-RELATED"/>
    <property type="match status" value="1"/>
</dbReference>
<dbReference type="GO" id="GO:0003724">
    <property type="term" value="F:RNA helicase activity"/>
    <property type="evidence" value="ECO:0007669"/>
    <property type="project" value="TreeGrafter"/>
</dbReference>
<evidence type="ECO:0008006" key="8">
    <source>
        <dbReference type="Google" id="ProtNLM"/>
    </source>
</evidence>
<dbReference type="AlphaFoldDB" id="A0AA39PZU1"/>
<accession>A0AA39PZU1</accession>
<sequence>MPGRIADHLRNTKGFSLHTLKFLVLDEAGRLLDLDFGTLDDMLKAISKQRTPDNAPLRVETSSHPTLLPYHPSFFRSFAVGSALFYLRSFSVIPLHGDLTRGGLKRNFTNGDTKILVATDVASRFIHLSAAHDLLDLQVGCGYPTRGSRHRLRHTVKISSIVSGEQRAPVIQYDVELLQLSEKKLEEWPTDKEDVLAMHPTVDEAERVAANGLREGGKQQRSRKRKRQAGESDDQGIEASWDAAPLTDPAHRRRGMARGAAYIAAVTTAQALDLTSGVDYMCRVTFVSTAPHVLRQKILMIHAEFV</sequence>
<keyword evidence="2" id="KW-0378">Hydrolase</keyword>
<organism evidence="6 7">
    <name type="scientific">Armillaria luteobubalina</name>
    <dbReference type="NCBI Taxonomy" id="153913"/>
    <lineage>
        <taxon>Eukaryota</taxon>
        <taxon>Fungi</taxon>
        <taxon>Dikarya</taxon>
        <taxon>Basidiomycota</taxon>
        <taxon>Agaricomycotina</taxon>
        <taxon>Agaricomycetes</taxon>
        <taxon>Agaricomycetidae</taxon>
        <taxon>Agaricales</taxon>
        <taxon>Marasmiineae</taxon>
        <taxon>Physalacriaceae</taxon>
        <taxon>Armillaria</taxon>
    </lineage>
</organism>
<proteinExistence type="predicted"/>
<evidence type="ECO:0000256" key="2">
    <source>
        <dbReference type="ARBA" id="ARBA00022801"/>
    </source>
</evidence>
<comment type="caution">
    <text evidence="6">The sequence shown here is derived from an EMBL/GenBank/DDBJ whole genome shotgun (WGS) entry which is preliminary data.</text>
</comment>
<dbReference type="SUPFAM" id="SSF52540">
    <property type="entry name" value="P-loop containing nucleoside triphosphate hydrolases"/>
    <property type="match status" value="1"/>
</dbReference>
<dbReference type="Proteomes" id="UP001175228">
    <property type="component" value="Unassembled WGS sequence"/>
</dbReference>
<protein>
    <recommendedName>
        <fullName evidence="8">Helicase C-terminal domain-containing protein</fullName>
    </recommendedName>
</protein>
<feature type="region of interest" description="Disordered" evidence="5">
    <location>
        <begin position="210"/>
        <end position="248"/>
    </location>
</feature>
<evidence type="ECO:0000256" key="5">
    <source>
        <dbReference type="SAM" id="MobiDB-lite"/>
    </source>
</evidence>